<comment type="subcellular location">
    <subcellularLocation>
        <location evidence="1">Nucleus</location>
    </subcellularLocation>
</comment>
<dbReference type="InterPro" id="IPR052202">
    <property type="entry name" value="Yeast_MetPath_Reg"/>
</dbReference>
<dbReference type="SMART" id="SM00906">
    <property type="entry name" value="Fungal_trans"/>
    <property type="match status" value="1"/>
</dbReference>
<dbReference type="GO" id="GO:0005634">
    <property type="term" value="C:nucleus"/>
    <property type="evidence" value="ECO:0007669"/>
    <property type="project" value="UniProtKB-SubCell"/>
</dbReference>
<dbReference type="CDD" id="cd12148">
    <property type="entry name" value="fungal_TF_MHR"/>
    <property type="match status" value="1"/>
</dbReference>
<dbReference type="EMBL" id="KN846960">
    <property type="protein sequence ID" value="KIW65264.1"/>
    <property type="molecule type" value="Genomic_DNA"/>
</dbReference>
<dbReference type="PANTHER" id="PTHR47782:SF12">
    <property type="entry name" value="ZN(II)2CYS6 TRANSCRIPTION FACTOR (EUROFUNG)"/>
    <property type="match status" value="1"/>
</dbReference>
<dbReference type="Gene3D" id="4.10.240.10">
    <property type="entry name" value="Zn(2)-C6 fungal-type DNA-binding domain"/>
    <property type="match status" value="1"/>
</dbReference>
<feature type="region of interest" description="Disordered" evidence="8">
    <location>
        <begin position="86"/>
        <end position="112"/>
    </location>
</feature>
<evidence type="ECO:0000256" key="8">
    <source>
        <dbReference type="SAM" id="MobiDB-lite"/>
    </source>
</evidence>
<keyword evidence="4" id="KW-0805">Transcription regulation</keyword>
<dbReference type="PROSITE" id="PS00463">
    <property type="entry name" value="ZN2_CY6_FUNGAL_1"/>
    <property type="match status" value="1"/>
</dbReference>
<organism evidence="10 11">
    <name type="scientific">Phialophora macrospora</name>
    <dbReference type="NCBI Taxonomy" id="1851006"/>
    <lineage>
        <taxon>Eukaryota</taxon>
        <taxon>Fungi</taxon>
        <taxon>Dikarya</taxon>
        <taxon>Ascomycota</taxon>
        <taxon>Pezizomycotina</taxon>
        <taxon>Eurotiomycetes</taxon>
        <taxon>Chaetothyriomycetidae</taxon>
        <taxon>Chaetothyriales</taxon>
        <taxon>Herpotrichiellaceae</taxon>
        <taxon>Phialophora</taxon>
    </lineage>
</organism>
<keyword evidence="2" id="KW-0479">Metal-binding</keyword>
<dbReference type="Pfam" id="PF04082">
    <property type="entry name" value="Fungal_trans"/>
    <property type="match status" value="1"/>
</dbReference>
<dbReference type="GO" id="GO:0045944">
    <property type="term" value="P:positive regulation of transcription by RNA polymerase II"/>
    <property type="evidence" value="ECO:0007669"/>
    <property type="project" value="TreeGrafter"/>
</dbReference>
<evidence type="ECO:0000256" key="2">
    <source>
        <dbReference type="ARBA" id="ARBA00022723"/>
    </source>
</evidence>
<dbReference type="PROSITE" id="PS50048">
    <property type="entry name" value="ZN2_CY6_FUNGAL_2"/>
    <property type="match status" value="1"/>
</dbReference>
<keyword evidence="11" id="KW-1185">Reference proteome</keyword>
<evidence type="ECO:0000256" key="4">
    <source>
        <dbReference type="ARBA" id="ARBA00023015"/>
    </source>
</evidence>
<dbReference type="Proteomes" id="UP000054266">
    <property type="component" value="Unassembled WGS sequence"/>
</dbReference>
<feature type="region of interest" description="Disordered" evidence="8">
    <location>
        <begin position="161"/>
        <end position="192"/>
    </location>
</feature>
<dbReference type="HOGENOM" id="CLU_012331_4_2_1"/>
<dbReference type="CDD" id="cd00067">
    <property type="entry name" value="GAL4"/>
    <property type="match status" value="1"/>
</dbReference>
<feature type="compositionally biased region" description="Basic and acidic residues" evidence="8">
    <location>
        <begin position="1"/>
        <end position="10"/>
    </location>
</feature>
<dbReference type="InterPro" id="IPR001138">
    <property type="entry name" value="Zn2Cys6_DnaBD"/>
</dbReference>
<dbReference type="Pfam" id="PF00172">
    <property type="entry name" value="Zn_clus"/>
    <property type="match status" value="1"/>
</dbReference>
<name>A0A0D2FZF6_9EURO</name>
<keyword evidence="5" id="KW-0238">DNA-binding</keyword>
<evidence type="ECO:0000313" key="10">
    <source>
        <dbReference type="EMBL" id="KIW65264.1"/>
    </source>
</evidence>
<feature type="region of interest" description="Disordered" evidence="8">
    <location>
        <begin position="389"/>
        <end position="413"/>
    </location>
</feature>
<dbReference type="InterPro" id="IPR007219">
    <property type="entry name" value="XnlR_reg_dom"/>
</dbReference>
<dbReference type="GO" id="GO:0006351">
    <property type="term" value="P:DNA-templated transcription"/>
    <property type="evidence" value="ECO:0007669"/>
    <property type="project" value="InterPro"/>
</dbReference>
<evidence type="ECO:0000256" key="7">
    <source>
        <dbReference type="ARBA" id="ARBA00023242"/>
    </source>
</evidence>
<dbReference type="PANTHER" id="PTHR47782">
    <property type="entry name" value="ZN(II)2CYS6 TRANSCRIPTION FACTOR (EUROFUNG)-RELATED"/>
    <property type="match status" value="1"/>
</dbReference>
<gene>
    <name evidence="10" type="ORF">PV04_07537</name>
</gene>
<reference evidence="10 11" key="1">
    <citation type="submission" date="2015-01" db="EMBL/GenBank/DDBJ databases">
        <title>The Genome Sequence of Capronia semiimmersa CBS27337.</title>
        <authorList>
            <consortium name="The Broad Institute Genomics Platform"/>
            <person name="Cuomo C."/>
            <person name="de Hoog S."/>
            <person name="Gorbushina A."/>
            <person name="Stielow B."/>
            <person name="Teixiera M."/>
            <person name="Abouelleil A."/>
            <person name="Chapman S.B."/>
            <person name="Priest M."/>
            <person name="Young S.K."/>
            <person name="Wortman J."/>
            <person name="Nusbaum C."/>
            <person name="Birren B."/>
        </authorList>
    </citation>
    <scope>NUCLEOTIDE SEQUENCE [LARGE SCALE GENOMIC DNA]</scope>
    <source>
        <strain evidence="10 11">CBS 27337</strain>
    </source>
</reference>
<keyword evidence="3" id="KW-0862">Zinc</keyword>
<sequence>MTGQVDRSRPPDTLSEPCLQRPNKRPRVVVACLRCKTRRQKCDNKLPACSNCARAKLNCVFPENEYPPSYVKTLETRVAWLEAQLDPSQPSQPGEHLSAGNGNDVAASSEERITSHTATPNLASSVGLLSLHAAAEPQYFGVSSGVSLALMIEREVYEKARPTSGLSLPAETPESPFSSNTRGAPASATSLPPFERLTSSMTAYLTYIHPNFPFLSRKHLWKTHHSLHEEGESATNEAHHDQVVLQLVYAIGSRCLKLVGSEHVAESEPESLYHSAMAKIQDQLTVPSVQNIQIILLVAIYALRSPSGSSVWHLCGLMIRQCVELGLHRQLRTDKNTAHSEEFKRRLFWSIYHLERRIVLVLGRPLAITDDEIDVPLPHEIEDDHVPDIATPSEISQGHLENPKSQPGGPSPVAGTDILFHVQNVLLDQLNAKSRLALSRLAKAGRGMKVEQKIAKRFQELEDWRTAIFGHSSGSDASTNLMLSTLRTPVQTPVSRLALSEAQRLALLLNYHRARRMLLQTILTEIQLPNQPFPFSSFARSSGEVCQLNRRLHRLRSVPFTLLDLHSVFVAGFSMIYCVWSDPSLYDAEMAADLGACSTVLYLIAEQWGTGAKKYRDAFELIMGKTAEYVLSPKRSHASSQPPLVSVDLQSRLQAPVTAGDTILGTDMPHPTSTYDVEQPRSEGWTKDNLDVWQMMTEFVQTQDCDFECDPVNFQEIEAFLEGEGLGWFNGSTGMGF</sequence>
<keyword evidence="6" id="KW-0804">Transcription</keyword>
<evidence type="ECO:0000313" key="11">
    <source>
        <dbReference type="Proteomes" id="UP000054266"/>
    </source>
</evidence>
<dbReference type="GO" id="GO:0043565">
    <property type="term" value="F:sequence-specific DNA binding"/>
    <property type="evidence" value="ECO:0007669"/>
    <property type="project" value="TreeGrafter"/>
</dbReference>
<evidence type="ECO:0000256" key="3">
    <source>
        <dbReference type="ARBA" id="ARBA00022833"/>
    </source>
</evidence>
<feature type="compositionally biased region" description="Polar residues" evidence="8">
    <location>
        <begin position="175"/>
        <end position="190"/>
    </location>
</feature>
<evidence type="ECO:0000256" key="6">
    <source>
        <dbReference type="ARBA" id="ARBA00023163"/>
    </source>
</evidence>
<dbReference type="GO" id="GO:0008270">
    <property type="term" value="F:zinc ion binding"/>
    <property type="evidence" value="ECO:0007669"/>
    <property type="project" value="InterPro"/>
</dbReference>
<dbReference type="STRING" id="5601.A0A0D2FZF6"/>
<feature type="region of interest" description="Disordered" evidence="8">
    <location>
        <begin position="663"/>
        <end position="682"/>
    </location>
</feature>
<dbReference type="SUPFAM" id="SSF57701">
    <property type="entry name" value="Zn2/Cys6 DNA-binding domain"/>
    <property type="match status" value="1"/>
</dbReference>
<evidence type="ECO:0000259" key="9">
    <source>
        <dbReference type="PROSITE" id="PS50048"/>
    </source>
</evidence>
<evidence type="ECO:0000256" key="5">
    <source>
        <dbReference type="ARBA" id="ARBA00023125"/>
    </source>
</evidence>
<dbReference type="SMART" id="SM00066">
    <property type="entry name" value="GAL4"/>
    <property type="match status" value="1"/>
</dbReference>
<feature type="domain" description="Zn(2)-C6 fungal-type" evidence="9">
    <location>
        <begin position="31"/>
        <end position="61"/>
    </location>
</feature>
<protein>
    <recommendedName>
        <fullName evidence="9">Zn(2)-C6 fungal-type domain-containing protein</fullName>
    </recommendedName>
</protein>
<proteinExistence type="predicted"/>
<dbReference type="GO" id="GO:0000981">
    <property type="term" value="F:DNA-binding transcription factor activity, RNA polymerase II-specific"/>
    <property type="evidence" value="ECO:0007669"/>
    <property type="project" value="InterPro"/>
</dbReference>
<feature type="region of interest" description="Disordered" evidence="8">
    <location>
        <begin position="1"/>
        <end position="20"/>
    </location>
</feature>
<keyword evidence="7" id="KW-0539">Nucleus</keyword>
<accession>A0A0D2FZF6</accession>
<dbReference type="InterPro" id="IPR036864">
    <property type="entry name" value="Zn2-C6_fun-type_DNA-bd_sf"/>
</dbReference>
<dbReference type="AlphaFoldDB" id="A0A0D2FZF6"/>
<evidence type="ECO:0000256" key="1">
    <source>
        <dbReference type="ARBA" id="ARBA00004123"/>
    </source>
</evidence>